<evidence type="ECO:0000313" key="1">
    <source>
        <dbReference type="EMBL" id="KYC53587.1"/>
    </source>
</evidence>
<comment type="caution">
    <text evidence="2">The sequence shown here is derived from an EMBL/GenBank/DDBJ whole genome shotgun (WGS) entry which is preliminary data.</text>
</comment>
<protein>
    <submittedName>
        <fullName evidence="2">Uncharacterized protein</fullName>
    </submittedName>
</protein>
<gene>
    <name evidence="1" type="ORF">AN188_01424</name>
    <name evidence="2" type="ORF">APG09_01468</name>
</gene>
<sequence>MFVGPTYSILKSSFSPKYFSPLYFSEIGILVSIKVLSIQATSLCATTFSIYEAMFSYVLLSSSSEKLFENVWDVLQKNTVAANKIAINIIAITTFI</sequence>
<accession>A0A150J8M9</accession>
<dbReference type="Proteomes" id="UP000092420">
    <property type="component" value="Unassembled WGS sequence"/>
</dbReference>
<evidence type="ECO:0000313" key="2">
    <source>
        <dbReference type="EMBL" id="KYC56146.1"/>
    </source>
</evidence>
<dbReference type="AlphaFoldDB" id="A0A150JG10"/>
<evidence type="ECO:0000313" key="3">
    <source>
        <dbReference type="Proteomes" id="UP000092420"/>
    </source>
</evidence>
<name>A0A150JG10_9EURY</name>
<accession>A0A150JG94</accession>
<dbReference type="EMBL" id="LNJB01000024">
    <property type="protein sequence ID" value="KYC53587.1"/>
    <property type="molecule type" value="Genomic_DNA"/>
</dbReference>
<proteinExistence type="predicted"/>
<organism evidence="2">
    <name type="scientific">Candidatus Methanofastidiosum methylothiophilum</name>
    <dbReference type="NCBI Taxonomy" id="1705564"/>
    <lineage>
        <taxon>Archaea</taxon>
        <taxon>Methanobacteriati</taxon>
        <taxon>Methanobacteriota</taxon>
        <taxon>Stenosarchaea group</taxon>
        <taxon>Candidatus Methanofastidiosia</taxon>
        <taxon>Candidatus Methanofastidiosales</taxon>
        <taxon>Candidatus Methanofastidiosaceae</taxon>
        <taxon>Candidatus Methanofastidiosum</taxon>
    </lineage>
</organism>
<dbReference type="EMBL" id="LNJE01000024">
    <property type="protein sequence ID" value="KYC56146.1"/>
    <property type="molecule type" value="Genomic_DNA"/>
</dbReference>
<accession>A0A150JG10</accession>
<reference evidence="2 3" key="1">
    <citation type="journal article" date="2016" name="ISME J.">
        <title>Chasing the elusive Euryarchaeota class WSA2: genomes reveal a uniquely fastidious methyl-reducing methanogen.</title>
        <authorList>
            <person name="Nobu M.K."/>
            <person name="Narihiro T."/>
            <person name="Kuroda K."/>
            <person name="Mei R."/>
            <person name="Liu W.T."/>
        </authorList>
    </citation>
    <scope>NUCLEOTIDE SEQUENCE [LARGE SCALE GENOMIC DNA]</scope>
    <source>
        <strain evidence="1">ADurb1013_Bin02101</strain>
        <strain evidence="2">ADurb1213_Bin02801</strain>
    </source>
</reference>